<dbReference type="Gene3D" id="4.10.280.10">
    <property type="entry name" value="Helix-loop-helix DNA-binding domain"/>
    <property type="match status" value="1"/>
</dbReference>
<dbReference type="InterPro" id="IPR011598">
    <property type="entry name" value="bHLH_dom"/>
</dbReference>
<accession>A0A336KPY7</accession>
<feature type="region of interest" description="Disordered" evidence="3">
    <location>
        <begin position="39"/>
        <end position="62"/>
    </location>
</feature>
<dbReference type="CDD" id="cd19744">
    <property type="entry name" value="bHLH_TS_dAS-C_like"/>
    <property type="match status" value="1"/>
</dbReference>
<dbReference type="SMART" id="SM00353">
    <property type="entry name" value="HLH"/>
    <property type="match status" value="1"/>
</dbReference>
<dbReference type="EMBL" id="UFQS01000677">
    <property type="protein sequence ID" value="SSX06122.1"/>
    <property type="molecule type" value="Genomic_DNA"/>
</dbReference>
<reference evidence="6" key="2">
    <citation type="submission" date="2018-07" db="EMBL/GenBank/DDBJ databases">
        <authorList>
            <person name="Quirk P.G."/>
            <person name="Krulwich T.A."/>
        </authorList>
    </citation>
    <scope>NUCLEOTIDE SEQUENCE</scope>
</reference>
<feature type="domain" description="BHLH" evidence="4">
    <location>
        <begin position="69"/>
        <end position="132"/>
    </location>
</feature>
<dbReference type="GO" id="GO:0000977">
    <property type="term" value="F:RNA polymerase II transcription regulatory region sequence-specific DNA binding"/>
    <property type="evidence" value="ECO:0007669"/>
    <property type="project" value="TreeGrafter"/>
</dbReference>
<name>A0A336KPY7_CULSO</name>
<dbReference type="GO" id="GO:0045944">
    <property type="term" value="P:positive regulation of transcription by RNA polymerase II"/>
    <property type="evidence" value="ECO:0007669"/>
    <property type="project" value="TreeGrafter"/>
</dbReference>
<dbReference type="Pfam" id="PF00010">
    <property type="entry name" value="HLH"/>
    <property type="match status" value="1"/>
</dbReference>
<proteinExistence type="predicted"/>
<dbReference type="VEuPathDB" id="VectorBase:CSON013449"/>
<evidence type="ECO:0000313" key="5">
    <source>
        <dbReference type="EMBL" id="SSX06122.1"/>
    </source>
</evidence>
<dbReference type="PROSITE" id="PS50888">
    <property type="entry name" value="BHLH"/>
    <property type="match status" value="1"/>
</dbReference>
<dbReference type="EMBL" id="UFQT01000677">
    <property type="protein sequence ID" value="SSX26478.1"/>
    <property type="molecule type" value="Genomic_DNA"/>
</dbReference>
<evidence type="ECO:0000256" key="2">
    <source>
        <dbReference type="ARBA" id="ARBA00023125"/>
    </source>
</evidence>
<keyword evidence="2" id="KW-0238">DNA-binding</keyword>
<dbReference type="GO" id="GO:0000981">
    <property type="term" value="F:DNA-binding transcription factor activity, RNA polymerase II-specific"/>
    <property type="evidence" value="ECO:0007669"/>
    <property type="project" value="TreeGrafter"/>
</dbReference>
<dbReference type="PANTHER" id="PTHR13935:SF106">
    <property type="entry name" value="ACHAETE-SCUTE COMPLEX PROTEIN T5-RELATED"/>
    <property type="match status" value="1"/>
</dbReference>
<reference evidence="5" key="1">
    <citation type="submission" date="2018-04" db="EMBL/GenBank/DDBJ databases">
        <authorList>
            <person name="Go L.Y."/>
            <person name="Mitchell J.A."/>
        </authorList>
    </citation>
    <scope>NUCLEOTIDE SEQUENCE</scope>
    <source>
        <tissue evidence="5">Whole organism</tissue>
    </source>
</reference>
<keyword evidence="1" id="KW-0524">Neurogenesis</keyword>
<dbReference type="AlphaFoldDB" id="A0A336KPY7"/>
<dbReference type="GO" id="GO:0046983">
    <property type="term" value="F:protein dimerization activity"/>
    <property type="evidence" value="ECO:0007669"/>
    <property type="project" value="InterPro"/>
</dbReference>
<organism evidence="5">
    <name type="scientific">Culicoides sonorensis</name>
    <name type="common">Biting midge</name>
    <dbReference type="NCBI Taxonomy" id="179676"/>
    <lineage>
        <taxon>Eukaryota</taxon>
        <taxon>Metazoa</taxon>
        <taxon>Ecdysozoa</taxon>
        <taxon>Arthropoda</taxon>
        <taxon>Hexapoda</taxon>
        <taxon>Insecta</taxon>
        <taxon>Pterygota</taxon>
        <taxon>Neoptera</taxon>
        <taxon>Endopterygota</taxon>
        <taxon>Diptera</taxon>
        <taxon>Nematocera</taxon>
        <taxon>Chironomoidea</taxon>
        <taxon>Ceratopogonidae</taxon>
        <taxon>Ceratopogoninae</taxon>
        <taxon>Culicoides</taxon>
        <taxon>Monoculicoides</taxon>
    </lineage>
</organism>
<evidence type="ECO:0000259" key="4">
    <source>
        <dbReference type="PROSITE" id="PS50888"/>
    </source>
</evidence>
<evidence type="ECO:0000256" key="3">
    <source>
        <dbReference type="SAM" id="MobiDB-lite"/>
    </source>
</evidence>
<feature type="compositionally biased region" description="Polar residues" evidence="3">
    <location>
        <begin position="39"/>
        <end position="50"/>
    </location>
</feature>
<dbReference type="InterPro" id="IPR015660">
    <property type="entry name" value="MASH1/Ascl1a-like"/>
</dbReference>
<dbReference type="GO" id="GO:0007399">
    <property type="term" value="P:nervous system development"/>
    <property type="evidence" value="ECO:0007669"/>
    <property type="project" value="UniProtKB-KW"/>
</dbReference>
<dbReference type="SUPFAM" id="SSF47459">
    <property type="entry name" value="HLH, helix-loop-helix DNA-binding domain"/>
    <property type="match status" value="1"/>
</dbReference>
<dbReference type="InterPro" id="IPR036638">
    <property type="entry name" value="HLH_DNA-bd_sf"/>
</dbReference>
<evidence type="ECO:0000256" key="1">
    <source>
        <dbReference type="ARBA" id="ARBA00022902"/>
    </source>
</evidence>
<dbReference type="PANTHER" id="PTHR13935">
    <property type="entry name" value="ACHAETE-SCUTE TRANSCRIPTION FACTOR-RELATED"/>
    <property type="match status" value="1"/>
</dbReference>
<gene>
    <name evidence="5" type="primary">CSON013449</name>
</gene>
<protein>
    <submittedName>
        <fullName evidence="5">CSON013449 protein</fullName>
    </submittedName>
</protein>
<evidence type="ECO:0000313" key="6">
    <source>
        <dbReference type="EMBL" id="SSX26478.1"/>
    </source>
</evidence>
<sequence length="230" mass="26371">MHLTHTQENSMDVKKNNNNARKFKCIPFNENQNVENIQQPPHFNTINTNENSKRRKNHNQTRIKTPQVIAVARRNARERNRVKQVNNGFASLRQHIPEAIAKCFEQASNKSTSKKLSKVETLRMAVEYIRQLESMLANSQPKLKETDTEIAIIDGQQYIRIPGTNTFQSISNRICEESGKFNKSNESEGCVTFSQPSMAASEILSFSSDIFMDTINFSLSQNIKEEVDYI</sequence>
<dbReference type="GO" id="GO:0090575">
    <property type="term" value="C:RNA polymerase II transcription regulator complex"/>
    <property type="evidence" value="ECO:0007669"/>
    <property type="project" value="TreeGrafter"/>
</dbReference>